<name>A0A0H5BZU2_CYBJN</name>
<dbReference type="Gene3D" id="3.40.50.1170">
    <property type="entry name" value="L-asparaginase, N-terminal domain"/>
    <property type="match status" value="1"/>
</dbReference>
<dbReference type="OMA" id="TKTYGFH"/>
<dbReference type="Pfam" id="PF00710">
    <property type="entry name" value="Asparaginase"/>
    <property type="match status" value="1"/>
</dbReference>
<dbReference type="GO" id="GO:0006530">
    <property type="term" value="P:L-asparagine catabolic process"/>
    <property type="evidence" value="ECO:0007669"/>
    <property type="project" value="UniProtKB-ARBA"/>
</dbReference>
<organism evidence="13 15">
    <name type="scientific">Cyberlindnera jadinii (strain ATCC 18201 / CBS 1600 / BCRC 20928 / JCM 3617 / NBRC 0987 / NRRL Y-1542)</name>
    <name type="common">Torula yeast</name>
    <name type="synonym">Candida utilis</name>
    <dbReference type="NCBI Taxonomy" id="983966"/>
    <lineage>
        <taxon>Eukaryota</taxon>
        <taxon>Fungi</taxon>
        <taxon>Dikarya</taxon>
        <taxon>Ascomycota</taxon>
        <taxon>Saccharomycotina</taxon>
        <taxon>Saccharomycetes</taxon>
        <taxon>Phaffomycetales</taxon>
        <taxon>Phaffomycetaceae</taxon>
        <taxon>Cyberlindnera</taxon>
    </lineage>
</organism>
<reference evidence="15" key="2">
    <citation type="journal article" date="2015" name="J. Biotechnol.">
        <title>The structure of the Cyberlindnera jadinii genome and its relation to Candida utilis analyzed by the occurrence of single nucleotide polymorphisms.</title>
        <authorList>
            <person name="Rupp O."/>
            <person name="Brinkrolf K."/>
            <person name="Buerth C."/>
            <person name="Kunigo M."/>
            <person name="Schneider J."/>
            <person name="Jaenicke S."/>
            <person name="Goesmann A."/>
            <person name="Puehler A."/>
            <person name="Jaeger K.-E."/>
            <person name="Ernst J.F."/>
        </authorList>
    </citation>
    <scope>NUCLEOTIDE SEQUENCE [LARGE SCALE GENOMIC DNA]</scope>
    <source>
        <strain evidence="15">ATCC 18201 / CBS 1600 / BCRC 20928 / JCM 3617 / NBRC 0987 / NRRL Y-1542</strain>
    </source>
</reference>
<evidence type="ECO:0000256" key="5">
    <source>
        <dbReference type="PIRSR" id="PIRSR001220-1"/>
    </source>
</evidence>
<dbReference type="FunFam" id="3.40.50.40:FF:000006">
    <property type="entry name" value="L-asparaginase I"/>
    <property type="match status" value="1"/>
</dbReference>
<dbReference type="STRING" id="983966.A0A0H5BZU2"/>
<dbReference type="Pfam" id="PF17763">
    <property type="entry name" value="Asparaginase_C"/>
    <property type="match status" value="1"/>
</dbReference>
<dbReference type="PROSITE" id="PS00917">
    <property type="entry name" value="ASN_GLN_ASE_2"/>
    <property type="match status" value="1"/>
</dbReference>
<evidence type="ECO:0000256" key="3">
    <source>
        <dbReference type="ARBA" id="ARBA00022801"/>
    </source>
</evidence>
<feature type="active site" evidence="8">
    <location>
        <position position="122"/>
    </location>
</feature>
<evidence type="ECO:0000256" key="9">
    <source>
        <dbReference type="RuleBase" id="RU004456"/>
    </source>
</evidence>
<protein>
    <recommendedName>
        <fullName evidence="2">asparaginase</fullName>
        <ecNumber evidence="2">3.5.1.1</ecNumber>
    </recommendedName>
</protein>
<evidence type="ECO:0000313" key="15">
    <source>
        <dbReference type="Proteomes" id="UP000038830"/>
    </source>
</evidence>
<feature type="binding site" evidence="6">
    <location>
        <begin position="122"/>
        <end position="123"/>
    </location>
    <ligand>
        <name>substrate</name>
    </ligand>
</feature>
<dbReference type="PANTHER" id="PTHR11707:SF28">
    <property type="entry name" value="60 KDA LYSOPHOSPHOLIPASE"/>
    <property type="match status" value="1"/>
</dbReference>
<sequence length="362" mass="38963">MRFSTSVLLSIFVALTSALPIIEARDETNATLPTVKIYGTGGTIASKGSTAATTAGYQVGLTVDDLIDAVPSLSDVANLEYLQISNIGSNSLNYTHLIPLHHNISQDFENGLIDGAVVTHGTDTLEETAFFLDMTIKSEKPICMVGAMRPSTATSADGPMNLYQAVSIAGSSKSEGRGTMITMNDRIASAMYTTKMNANSVDTFKADEQGYLGHFFNDNIEFYYPPARAYGYQYFDISNVTDASEIPEVIILYSYQGLNPELAVQAVKELGAKGLVLAGSGAGSWTNSGEITNEELIDKYDLPIVYSRRTPDGSVPTDDVPSYGIASGYLNPQKARILLQLCLYSGYSIDQIREVFATSYGG</sequence>
<dbReference type="SMART" id="SM00870">
    <property type="entry name" value="Asparaginase"/>
    <property type="match status" value="1"/>
</dbReference>
<dbReference type="CDD" id="cd08964">
    <property type="entry name" value="L-asparaginase_II"/>
    <property type="match status" value="1"/>
</dbReference>
<dbReference type="PANTHER" id="PTHR11707">
    <property type="entry name" value="L-ASPARAGINASE"/>
    <property type="match status" value="1"/>
</dbReference>
<dbReference type="Proteomes" id="UP000094389">
    <property type="component" value="Unassembled WGS sequence"/>
</dbReference>
<dbReference type="PROSITE" id="PS51732">
    <property type="entry name" value="ASN_GLN_ASE_3"/>
    <property type="match status" value="1"/>
</dbReference>
<evidence type="ECO:0000256" key="7">
    <source>
        <dbReference type="PROSITE-ProRule" id="PRU10099"/>
    </source>
</evidence>
<accession>A0A0H5BZU2</accession>
<dbReference type="AlphaFoldDB" id="A0A0H5BZU2"/>
<evidence type="ECO:0000256" key="1">
    <source>
        <dbReference type="ARBA" id="ARBA00010518"/>
    </source>
</evidence>
<feature type="active site" description="O-isoaspartyl threonine intermediate" evidence="5">
    <location>
        <position position="43"/>
    </location>
</feature>
<dbReference type="InterPro" id="IPR020827">
    <property type="entry name" value="Asparaginase/glutaminase_AS1"/>
</dbReference>
<evidence type="ECO:0000259" key="11">
    <source>
        <dbReference type="Pfam" id="PF00710"/>
    </source>
</evidence>
<dbReference type="InterPro" id="IPR006034">
    <property type="entry name" value="Asparaginase/glutaminase-like"/>
</dbReference>
<evidence type="ECO:0000256" key="10">
    <source>
        <dbReference type="SAM" id="SignalP"/>
    </source>
</evidence>
<dbReference type="GeneID" id="30986761"/>
<dbReference type="NCBIfam" id="TIGR00520">
    <property type="entry name" value="asnASE_II"/>
    <property type="match status" value="1"/>
</dbReference>
<dbReference type="InterPro" id="IPR036152">
    <property type="entry name" value="Asp/glu_Ase-like_sf"/>
</dbReference>
<evidence type="ECO:0000313" key="13">
    <source>
        <dbReference type="EMBL" id="CEP21013.1"/>
    </source>
</evidence>
<dbReference type="PIRSF" id="PIRSF500176">
    <property type="entry name" value="L_ASNase"/>
    <property type="match status" value="1"/>
</dbReference>
<feature type="binding site" evidence="6">
    <location>
        <position position="89"/>
    </location>
    <ligand>
        <name>substrate</name>
    </ligand>
</feature>
<reference evidence="14 16" key="3">
    <citation type="journal article" date="2016" name="Proc. Natl. Acad. Sci. U.S.A.">
        <title>Comparative genomics of biotechnologically important yeasts.</title>
        <authorList>
            <person name="Riley R."/>
            <person name="Haridas S."/>
            <person name="Wolfe K.H."/>
            <person name="Lopes M.R."/>
            <person name="Hittinger C.T."/>
            <person name="Goeker M."/>
            <person name="Salamov A.A."/>
            <person name="Wisecaver J.H."/>
            <person name="Long T.M."/>
            <person name="Calvey C.H."/>
            <person name="Aerts A.L."/>
            <person name="Barry K.W."/>
            <person name="Choi C."/>
            <person name="Clum A."/>
            <person name="Coughlan A.Y."/>
            <person name="Deshpande S."/>
            <person name="Douglass A.P."/>
            <person name="Hanson S.J."/>
            <person name="Klenk H.-P."/>
            <person name="LaButti K.M."/>
            <person name="Lapidus A."/>
            <person name="Lindquist E.A."/>
            <person name="Lipzen A.M."/>
            <person name="Meier-Kolthoff J.P."/>
            <person name="Ohm R.A."/>
            <person name="Otillar R.P."/>
            <person name="Pangilinan J.L."/>
            <person name="Peng Y."/>
            <person name="Rokas A."/>
            <person name="Rosa C.A."/>
            <person name="Scheuner C."/>
            <person name="Sibirny A.A."/>
            <person name="Slot J.C."/>
            <person name="Stielow J.B."/>
            <person name="Sun H."/>
            <person name="Kurtzman C.P."/>
            <person name="Blackwell M."/>
            <person name="Grigoriev I.V."/>
            <person name="Jeffries T.W."/>
        </authorList>
    </citation>
    <scope>NUCLEOTIDE SEQUENCE [LARGE SCALE GENOMIC DNA]</scope>
    <source>
        <strain evidence="16">ATCC 18201 / CBS 1600 / BCRC 20928 / JCM 3617 / NBRC 0987 / NRRL Y-1542</strain>
        <strain evidence="14">NRRL Y-1542</strain>
    </source>
</reference>
<feature type="domain" description="Asparaginase/glutaminase C-terminal" evidence="12">
    <location>
        <begin position="249"/>
        <end position="356"/>
    </location>
</feature>
<dbReference type="PROSITE" id="PS00144">
    <property type="entry name" value="ASN_GLN_ASE_1"/>
    <property type="match status" value="1"/>
</dbReference>
<dbReference type="Gene3D" id="3.40.50.40">
    <property type="match status" value="1"/>
</dbReference>
<proteinExistence type="inferred from homology"/>
<dbReference type="FunFam" id="3.40.50.1170:FF:000001">
    <property type="entry name" value="L-asparaginase 2"/>
    <property type="match status" value="1"/>
</dbReference>
<evidence type="ECO:0000256" key="2">
    <source>
        <dbReference type="ARBA" id="ARBA00012920"/>
    </source>
</evidence>
<dbReference type="Proteomes" id="UP000038830">
    <property type="component" value="Unassembled WGS sequence"/>
</dbReference>
<dbReference type="EMBL" id="KV453925">
    <property type="protein sequence ID" value="ODV76364.1"/>
    <property type="molecule type" value="Genomic_DNA"/>
</dbReference>
<evidence type="ECO:0000256" key="4">
    <source>
        <dbReference type="ARBA" id="ARBA00049366"/>
    </source>
</evidence>
<evidence type="ECO:0000259" key="12">
    <source>
        <dbReference type="Pfam" id="PF17763"/>
    </source>
</evidence>
<dbReference type="RefSeq" id="XP_020073403.1">
    <property type="nucleotide sequence ID" value="XM_020212365.1"/>
</dbReference>
<keyword evidence="16" id="KW-1185">Reference proteome</keyword>
<keyword evidence="10" id="KW-0732">Signal</keyword>
<evidence type="ECO:0000313" key="16">
    <source>
        <dbReference type="Proteomes" id="UP000094389"/>
    </source>
</evidence>
<dbReference type="SUPFAM" id="SSF53774">
    <property type="entry name" value="Glutaminase/Asparaginase"/>
    <property type="match status" value="1"/>
</dbReference>
<accession>A0A1E4SA44</accession>
<dbReference type="EC" id="3.5.1.1" evidence="2"/>
<feature type="signal peptide" evidence="10">
    <location>
        <begin position="1"/>
        <end position="18"/>
    </location>
</feature>
<comment type="similarity">
    <text evidence="1 9">Belongs to the asparaginase 1 family.</text>
</comment>
<keyword evidence="3" id="KW-0378">Hydrolase</keyword>
<evidence type="ECO:0000256" key="8">
    <source>
        <dbReference type="PROSITE-ProRule" id="PRU10100"/>
    </source>
</evidence>
<feature type="domain" description="L-asparaginase N-terminal" evidence="11">
    <location>
        <begin position="35"/>
        <end position="227"/>
    </location>
</feature>
<dbReference type="InterPro" id="IPR004550">
    <property type="entry name" value="AsnASE_II"/>
</dbReference>
<comment type="catalytic activity">
    <reaction evidence="4">
        <text>L-asparagine + H2O = L-aspartate + NH4(+)</text>
        <dbReference type="Rhea" id="RHEA:21016"/>
        <dbReference type="ChEBI" id="CHEBI:15377"/>
        <dbReference type="ChEBI" id="CHEBI:28938"/>
        <dbReference type="ChEBI" id="CHEBI:29991"/>
        <dbReference type="ChEBI" id="CHEBI:58048"/>
        <dbReference type="EC" id="3.5.1.1"/>
    </reaction>
</comment>
<gene>
    <name evidence="13" type="ORF">BN1211_1006</name>
    <name evidence="14" type="ORF">CYBJADRAFT_121605</name>
</gene>
<dbReference type="GO" id="GO:0004067">
    <property type="term" value="F:asparaginase activity"/>
    <property type="evidence" value="ECO:0007669"/>
    <property type="project" value="UniProtKB-UniRule"/>
</dbReference>
<dbReference type="PRINTS" id="PR00139">
    <property type="entry name" value="ASNGLNASE"/>
</dbReference>
<evidence type="ECO:0000256" key="6">
    <source>
        <dbReference type="PIRSR" id="PIRSR001220-2"/>
    </source>
</evidence>
<dbReference type="InterPro" id="IPR027475">
    <property type="entry name" value="Asparaginase/glutaminase_AS2"/>
</dbReference>
<dbReference type="EMBL" id="CDQK01000001">
    <property type="protein sequence ID" value="CEP21013.1"/>
    <property type="molecule type" value="Genomic_DNA"/>
</dbReference>
<evidence type="ECO:0000313" key="14">
    <source>
        <dbReference type="EMBL" id="ODV76364.1"/>
    </source>
</evidence>
<dbReference type="OrthoDB" id="542841at2759"/>
<dbReference type="InterPro" id="IPR027473">
    <property type="entry name" value="L-asparaginase_C"/>
</dbReference>
<dbReference type="InterPro" id="IPR037152">
    <property type="entry name" value="L-asparaginase_N_sf"/>
</dbReference>
<dbReference type="PIRSF" id="PIRSF001220">
    <property type="entry name" value="L-ASNase_gatD"/>
    <property type="match status" value="1"/>
</dbReference>
<dbReference type="InterPro" id="IPR027474">
    <property type="entry name" value="L-asparaginase_N"/>
</dbReference>
<reference evidence="13" key="1">
    <citation type="submission" date="2014-12" db="EMBL/GenBank/DDBJ databases">
        <authorList>
            <person name="Jaenicke S."/>
        </authorList>
    </citation>
    <scope>NUCLEOTIDE SEQUENCE [LARGE SCALE GENOMIC DNA]</scope>
    <source>
        <strain evidence="13">CBS1600</strain>
    </source>
</reference>
<feature type="active site" evidence="7">
    <location>
        <position position="43"/>
    </location>
</feature>
<dbReference type="InterPro" id="IPR040919">
    <property type="entry name" value="Asparaginase_C"/>
</dbReference>
<feature type="chain" id="PRO_5040564449" description="asparaginase" evidence="10">
    <location>
        <begin position="19"/>
        <end position="362"/>
    </location>
</feature>